<feature type="compositionally biased region" description="Low complexity" evidence="5">
    <location>
        <begin position="461"/>
        <end position="472"/>
    </location>
</feature>
<evidence type="ECO:0000313" key="7">
    <source>
        <dbReference type="EMBL" id="TFK27705.1"/>
    </source>
</evidence>
<evidence type="ECO:0000259" key="6">
    <source>
        <dbReference type="PROSITE" id="PS50048"/>
    </source>
</evidence>
<feature type="compositionally biased region" description="Polar residues" evidence="5">
    <location>
        <begin position="224"/>
        <end position="234"/>
    </location>
</feature>
<dbReference type="GO" id="GO:0008270">
    <property type="term" value="F:zinc ion binding"/>
    <property type="evidence" value="ECO:0007669"/>
    <property type="project" value="InterPro"/>
</dbReference>
<feature type="region of interest" description="Disordered" evidence="5">
    <location>
        <begin position="429"/>
        <end position="556"/>
    </location>
</feature>
<feature type="compositionally biased region" description="Basic residues" evidence="5">
    <location>
        <begin position="429"/>
        <end position="448"/>
    </location>
</feature>
<dbReference type="GO" id="GO:0000981">
    <property type="term" value="F:DNA-binding transcription factor activity, RNA polymerase II-specific"/>
    <property type="evidence" value="ECO:0007669"/>
    <property type="project" value="InterPro"/>
</dbReference>
<feature type="region of interest" description="Disordered" evidence="5">
    <location>
        <begin position="313"/>
        <end position="393"/>
    </location>
</feature>
<dbReference type="AlphaFoldDB" id="A0A5C3L4T6"/>
<dbReference type="Gene3D" id="4.10.240.10">
    <property type="entry name" value="Zn(2)-C6 fungal-type DNA-binding domain"/>
    <property type="match status" value="1"/>
</dbReference>
<dbReference type="PROSITE" id="PS00463">
    <property type="entry name" value="ZN2_CY6_FUNGAL_1"/>
    <property type="match status" value="1"/>
</dbReference>
<feature type="compositionally biased region" description="Basic and acidic residues" evidence="5">
    <location>
        <begin position="379"/>
        <end position="389"/>
    </location>
</feature>
<dbReference type="InterPro" id="IPR036864">
    <property type="entry name" value="Zn2-C6_fun-type_DNA-bd_sf"/>
</dbReference>
<evidence type="ECO:0000256" key="3">
    <source>
        <dbReference type="ARBA" id="ARBA00023125"/>
    </source>
</evidence>
<dbReference type="PANTHER" id="PTHR47663:SF1">
    <property type="entry name" value="XYLANOLYTIC TRANSCRIPTIONAL ACTIVATOR XLNR-RELATED"/>
    <property type="match status" value="1"/>
</dbReference>
<feature type="compositionally biased region" description="Polar residues" evidence="5">
    <location>
        <begin position="111"/>
        <end position="125"/>
    </location>
</feature>
<keyword evidence="3" id="KW-0238">DNA-binding</keyword>
<feature type="compositionally biased region" description="Polar residues" evidence="5">
    <location>
        <begin position="485"/>
        <end position="504"/>
    </location>
</feature>
<dbReference type="EMBL" id="ML210162">
    <property type="protein sequence ID" value="TFK27705.1"/>
    <property type="molecule type" value="Genomic_DNA"/>
</dbReference>
<keyword evidence="8" id="KW-1185">Reference proteome</keyword>
<dbReference type="InterPro" id="IPR051439">
    <property type="entry name" value="XlnR/Xlr1"/>
</dbReference>
<reference evidence="7 8" key="1">
    <citation type="journal article" date="2019" name="Nat. Ecol. Evol.">
        <title>Megaphylogeny resolves global patterns of mushroom evolution.</title>
        <authorList>
            <person name="Varga T."/>
            <person name="Krizsan K."/>
            <person name="Foldi C."/>
            <person name="Dima B."/>
            <person name="Sanchez-Garcia M."/>
            <person name="Sanchez-Ramirez S."/>
            <person name="Szollosi G.J."/>
            <person name="Szarkandi J.G."/>
            <person name="Papp V."/>
            <person name="Albert L."/>
            <person name="Andreopoulos W."/>
            <person name="Angelini C."/>
            <person name="Antonin V."/>
            <person name="Barry K.W."/>
            <person name="Bougher N.L."/>
            <person name="Buchanan P."/>
            <person name="Buyck B."/>
            <person name="Bense V."/>
            <person name="Catcheside P."/>
            <person name="Chovatia M."/>
            <person name="Cooper J."/>
            <person name="Damon W."/>
            <person name="Desjardin D."/>
            <person name="Finy P."/>
            <person name="Geml J."/>
            <person name="Haridas S."/>
            <person name="Hughes K."/>
            <person name="Justo A."/>
            <person name="Karasinski D."/>
            <person name="Kautmanova I."/>
            <person name="Kiss B."/>
            <person name="Kocsube S."/>
            <person name="Kotiranta H."/>
            <person name="LaButti K.M."/>
            <person name="Lechner B.E."/>
            <person name="Liimatainen K."/>
            <person name="Lipzen A."/>
            <person name="Lukacs Z."/>
            <person name="Mihaltcheva S."/>
            <person name="Morgado L.N."/>
            <person name="Niskanen T."/>
            <person name="Noordeloos M.E."/>
            <person name="Ohm R.A."/>
            <person name="Ortiz-Santana B."/>
            <person name="Ovrebo C."/>
            <person name="Racz N."/>
            <person name="Riley R."/>
            <person name="Savchenko A."/>
            <person name="Shiryaev A."/>
            <person name="Soop K."/>
            <person name="Spirin V."/>
            <person name="Szebenyi C."/>
            <person name="Tomsovsky M."/>
            <person name="Tulloss R.E."/>
            <person name="Uehling J."/>
            <person name="Grigoriev I.V."/>
            <person name="Vagvolgyi C."/>
            <person name="Papp T."/>
            <person name="Martin F.M."/>
            <person name="Miettinen O."/>
            <person name="Hibbett D.S."/>
            <person name="Nagy L.G."/>
        </authorList>
    </citation>
    <scope>NUCLEOTIDE SEQUENCE [LARGE SCALE GENOMIC DNA]</scope>
    <source>
        <strain evidence="7 8">CBS 121175</strain>
    </source>
</reference>
<dbReference type="GO" id="GO:0003677">
    <property type="term" value="F:DNA binding"/>
    <property type="evidence" value="ECO:0007669"/>
    <property type="project" value="UniProtKB-KW"/>
</dbReference>
<protein>
    <recommendedName>
        <fullName evidence="6">Zn(2)-C6 fungal-type domain-containing protein</fullName>
    </recommendedName>
</protein>
<evidence type="ECO:0000256" key="2">
    <source>
        <dbReference type="ARBA" id="ARBA00023015"/>
    </source>
</evidence>
<dbReference type="InterPro" id="IPR001138">
    <property type="entry name" value="Zn2Cys6_DnaBD"/>
</dbReference>
<dbReference type="PANTHER" id="PTHR47663">
    <property type="entry name" value="XYLANOLYTIC TRANSCRIPTIONAL ACTIVATOR XLNR-RELATED"/>
    <property type="match status" value="1"/>
</dbReference>
<dbReference type="STRING" id="230819.A0A5C3L4T6"/>
<sequence>MDSRDDDSLSSSLPSSLIPHLYTGPQDSSTRTTLADDFSPPTILPPLESRLPQRRPAQQYDQPEQIPDRNVSSSSTSLMDLAGAAVHQPAIPLSSNQRFGSPIYSDPVFHTSRSQPHSRPTNYSYSPGFRGDSAQAASWREGEAGPSSLLQSRPDVVWPSPGRQSWREGDVASPSFLVSREDPVWSQQRTPSLRDDVAPQPAWPSSSRLREEGHGVWQEHERGTGQSQSSGTWNSAFTHFGSGVSAPVGGERSAFPAEMGQKFADQDTYMAFNNPSQSLTSNTIPSDPSSAAFFTPHFPASGSGASGVHDSHNLHYSYSSPQLDTYTLPPPPPLESSEPRTLPGASPNLPGESHFGSFGAYQREDFGSVTSSKSKKHRSTSDSKEDSVRRPKTSVACDFCRGRKLRCDGDKPCSNCKGRGYTCNYVHFQRRRGPGKNPKGPRSKKRSHASAQGSVGGGEPTGSTPTSSLPSSRLEPKQEIGSASLFATPSTRHPNPYAFQTSPPELNDFNFRLSEAPRYPSTSFPSVGLSRARSPRSRATSSEDRSDAEEMYRKMG</sequence>
<proteinExistence type="predicted"/>
<gene>
    <name evidence="7" type="ORF">FA15DRAFT_678877</name>
</gene>
<organism evidence="7 8">
    <name type="scientific">Coprinopsis marcescibilis</name>
    <name type="common">Agaric fungus</name>
    <name type="synonym">Psathyrella marcescibilis</name>
    <dbReference type="NCBI Taxonomy" id="230819"/>
    <lineage>
        <taxon>Eukaryota</taxon>
        <taxon>Fungi</taxon>
        <taxon>Dikarya</taxon>
        <taxon>Basidiomycota</taxon>
        <taxon>Agaricomycotina</taxon>
        <taxon>Agaricomycetes</taxon>
        <taxon>Agaricomycetidae</taxon>
        <taxon>Agaricales</taxon>
        <taxon>Agaricineae</taxon>
        <taxon>Psathyrellaceae</taxon>
        <taxon>Coprinopsis</taxon>
    </lineage>
</organism>
<dbReference type="PROSITE" id="PS50048">
    <property type="entry name" value="ZN2_CY6_FUNGAL_2"/>
    <property type="match status" value="1"/>
</dbReference>
<dbReference type="OrthoDB" id="39175at2759"/>
<dbReference type="SUPFAM" id="SSF57701">
    <property type="entry name" value="Zn2/Cys6 DNA-binding domain"/>
    <property type="match status" value="1"/>
</dbReference>
<keyword evidence="1" id="KW-0862">Zinc</keyword>
<evidence type="ECO:0000256" key="1">
    <source>
        <dbReference type="ARBA" id="ARBA00022833"/>
    </source>
</evidence>
<feature type="compositionally biased region" description="Basic and acidic residues" evidence="5">
    <location>
        <begin position="208"/>
        <end position="223"/>
    </location>
</feature>
<evidence type="ECO:0000313" key="8">
    <source>
        <dbReference type="Proteomes" id="UP000307440"/>
    </source>
</evidence>
<keyword evidence="4" id="KW-0804">Transcription</keyword>
<dbReference type="Proteomes" id="UP000307440">
    <property type="component" value="Unassembled WGS sequence"/>
</dbReference>
<feature type="compositionally biased region" description="Basic and acidic residues" evidence="5">
    <location>
        <begin position="541"/>
        <end position="556"/>
    </location>
</feature>
<accession>A0A5C3L4T6</accession>
<dbReference type="SMART" id="SM00066">
    <property type="entry name" value="GAL4"/>
    <property type="match status" value="1"/>
</dbReference>
<dbReference type="CDD" id="cd00067">
    <property type="entry name" value="GAL4"/>
    <property type="match status" value="1"/>
</dbReference>
<name>A0A5C3L4T6_COPMA</name>
<keyword evidence="2" id="KW-0805">Transcription regulation</keyword>
<dbReference type="Pfam" id="PF00172">
    <property type="entry name" value="Zn_clus"/>
    <property type="match status" value="1"/>
</dbReference>
<feature type="region of interest" description="Disordered" evidence="5">
    <location>
        <begin position="93"/>
        <end position="234"/>
    </location>
</feature>
<evidence type="ECO:0000256" key="5">
    <source>
        <dbReference type="SAM" id="MobiDB-lite"/>
    </source>
</evidence>
<evidence type="ECO:0000256" key="4">
    <source>
        <dbReference type="ARBA" id="ARBA00023163"/>
    </source>
</evidence>
<feature type="region of interest" description="Disordered" evidence="5">
    <location>
        <begin position="1"/>
        <end position="80"/>
    </location>
</feature>
<feature type="compositionally biased region" description="Polar residues" evidence="5">
    <location>
        <begin position="314"/>
        <end position="325"/>
    </location>
</feature>
<feature type="domain" description="Zn(2)-C6 fungal-type" evidence="6">
    <location>
        <begin position="396"/>
        <end position="425"/>
    </location>
</feature>